<dbReference type="AlphaFoldDB" id="A0AA37XG95"/>
<keyword evidence="2" id="KW-0472">Membrane</keyword>
<keyword evidence="2" id="KW-1133">Transmembrane helix</keyword>
<feature type="transmembrane region" description="Helical" evidence="2">
    <location>
        <begin position="244"/>
        <end position="266"/>
    </location>
</feature>
<feature type="region of interest" description="Disordered" evidence="1">
    <location>
        <begin position="76"/>
        <end position="120"/>
    </location>
</feature>
<feature type="transmembrane region" description="Helical" evidence="2">
    <location>
        <begin position="217"/>
        <end position="237"/>
    </location>
</feature>
<accession>A0AA37XG95</accession>
<gene>
    <name evidence="3" type="ORF">GCM10025875_23540</name>
</gene>
<feature type="transmembrane region" description="Helical" evidence="2">
    <location>
        <begin position="153"/>
        <end position="177"/>
    </location>
</feature>
<protein>
    <submittedName>
        <fullName evidence="3">Uncharacterized protein</fullName>
    </submittedName>
</protein>
<dbReference type="RefSeq" id="WP_284251066.1">
    <property type="nucleotide sequence ID" value="NZ_BSUM01000001.1"/>
</dbReference>
<keyword evidence="2" id="KW-0812">Transmembrane</keyword>
<feature type="transmembrane region" description="Helical" evidence="2">
    <location>
        <begin position="375"/>
        <end position="393"/>
    </location>
</feature>
<evidence type="ECO:0000313" key="3">
    <source>
        <dbReference type="EMBL" id="GMA32362.1"/>
    </source>
</evidence>
<reference evidence="3" key="1">
    <citation type="journal article" date="2014" name="Int. J. Syst. Evol. Microbiol.">
        <title>Complete genome sequence of Corynebacterium casei LMG S-19264T (=DSM 44701T), isolated from a smear-ripened cheese.</title>
        <authorList>
            <consortium name="US DOE Joint Genome Institute (JGI-PGF)"/>
            <person name="Walter F."/>
            <person name="Albersmeier A."/>
            <person name="Kalinowski J."/>
            <person name="Ruckert C."/>
        </authorList>
    </citation>
    <scope>NUCLEOTIDE SEQUENCE</scope>
    <source>
        <strain evidence="3">NBRC 112290</strain>
    </source>
</reference>
<feature type="transmembrane region" description="Helical" evidence="2">
    <location>
        <begin position="272"/>
        <end position="290"/>
    </location>
</feature>
<feature type="transmembrane region" description="Helical" evidence="2">
    <location>
        <begin position="405"/>
        <end position="423"/>
    </location>
</feature>
<comment type="caution">
    <text evidence="3">The sequence shown here is derived from an EMBL/GenBank/DDBJ whole genome shotgun (WGS) entry which is preliminary data.</text>
</comment>
<feature type="transmembrane region" description="Helical" evidence="2">
    <location>
        <begin position="471"/>
        <end position="492"/>
    </location>
</feature>
<feature type="compositionally biased region" description="Basic and acidic residues" evidence="1">
    <location>
        <begin position="84"/>
        <end position="99"/>
    </location>
</feature>
<sequence>MATTSTSPSPADAVTTYSVLTPTGRRDVVLAGAVTVADLLRAVDLPPGAALLTSGGLVLHADDDLERLAGGEVLVVGTSPAGGRSDRPGRERREDRDDPDRDDDERDRAQAGGRGGDAPGRAAALWTVAGAAAGLALVRAADLVGPGSSRADVASPSTLTLVCALLAGALALVLALAGPTRGRSATATTTAAWACGAAAGLIAVPADLVGDPAVSPLLVPLVVALLAAAAATAVRYARLRGGRAAVVAGVLLAFTTALAVSGAVAVVTESGLVAACAVLLGLAPIVARALPARSLDVPDHVVLDLAPAQRTATSVRERAVVSPPFVRGRTVERSVATAQARRGAAAVLLGVVVTLLAPVVLLAPLPTGEGWPAAVQLWATGALGVAVAGALVAIPRGERLAAARLGPRLAAGVTAVLTVAWFARVLDAGALPAALVLVAAALTVATAFALGRGWRSVRASRVTDALESLAVAFAPSLGLLAAGVLAWLRLLASG</sequence>
<feature type="transmembrane region" description="Helical" evidence="2">
    <location>
        <begin position="343"/>
        <end position="363"/>
    </location>
</feature>
<organism evidence="3 4">
    <name type="scientific">Litorihabitans aurantiacus</name>
    <dbReference type="NCBI Taxonomy" id="1930061"/>
    <lineage>
        <taxon>Bacteria</taxon>
        <taxon>Bacillati</taxon>
        <taxon>Actinomycetota</taxon>
        <taxon>Actinomycetes</taxon>
        <taxon>Micrococcales</taxon>
        <taxon>Beutenbergiaceae</taxon>
        <taxon>Litorihabitans</taxon>
    </lineage>
</organism>
<evidence type="ECO:0000313" key="4">
    <source>
        <dbReference type="Proteomes" id="UP001157161"/>
    </source>
</evidence>
<evidence type="ECO:0000256" key="1">
    <source>
        <dbReference type="SAM" id="MobiDB-lite"/>
    </source>
</evidence>
<keyword evidence="4" id="KW-1185">Reference proteome</keyword>
<dbReference type="EMBL" id="BSUM01000001">
    <property type="protein sequence ID" value="GMA32362.1"/>
    <property type="molecule type" value="Genomic_DNA"/>
</dbReference>
<feature type="transmembrane region" description="Helical" evidence="2">
    <location>
        <begin position="429"/>
        <end position="450"/>
    </location>
</feature>
<proteinExistence type="predicted"/>
<dbReference type="Proteomes" id="UP001157161">
    <property type="component" value="Unassembled WGS sequence"/>
</dbReference>
<reference evidence="3" key="2">
    <citation type="submission" date="2023-02" db="EMBL/GenBank/DDBJ databases">
        <authorList>
            <person name="Sun Q."/>
            <person name="Mori K."/>
        </authorList>
    </citation>
    <scope>NUCLEOTIDE SEQUENCE</scope>
    <source>
        <strain evidence="3">NBRC 112290</strain>
    </source>
</reference>
<evidence type="ECO:0000256" key="2">
    <source>
        <dbReference type="SAM" id="Phobius"/>
    </source>
</evidence>
<feature type="transmembrane region" description="Helical" evidence="2">
    <location>
        <begin position="184"/>
        <end position="205"/>
    </location>
</feature>
<name>A0AA37XG95_9MICO</name>
<feature type="transmembrane region" description="Helical" evidence="2">
    <location>
        <begin position="123"/>
        <end position="141"/>
    </location>
</feature>